<comment type="subcellular location">
    <subcellularLocation>
        <location evidence="1 8">Cell membrane</location>
        <topology evidence="1 8">Single-pass membrane protein</topology>
    </subcellularLocation>
</comment>
<comment type="function">
    <text evidence="8">An anti-sigma factor for extracytoplasmic function (ECF) sigma factor SigK. ECF sigma factors are held in an inactive form by an anti-sigma factor until released by regulated intramembrane proteolysis (RIP). RIP occurs when an extracytoplasmic signal triggers a concerted proteolytic cascade to transmit information and elicit cellular responses. The membrane-spanning regulatory substrate protein is first cut extracytoplasmically (site-1 protease, S1P), then within the membrane itself (site-2 protease, S2P, Rip1), while cytoplasmic proteases finish degrading the regulatory protein, liberating the sigma factor.</text>
</comment>
<dbReference type="Proteomes" id="UP000467428">
    <property type="component" value="Chromosome"/>
</dbReference>
<dbReference type="PANTHER" id="PTHR37461">
    <property type="entry name" value="ANTI-SIGMA-K FACTOR RSKA"/>
    <property type="match status" value="1"/>
</dbReference>
<dbReference type="InterPro" id="IPR053877">
    <property type="entry name" value="RskA_N"/>
</dbReference>
<accession>A0A7I7S597</accession>
<evidence type="ECO:0000256" key="1">
    <source>
        <dbReference type="ARBA" id="ARBA00004162"/>
    </source>
</evidence>
<feature type="compositionally biased region" description="Low complexity" evidence="9">
    <location>
        <begin position="92"/>
        <end position="105"/>
    </location>
</feature>
<evidence type="ECO:0000256" key="8">
    <source>
        <dbReference type="RuleBase" id="RU363049"/>
    </source>
</evidence>
<evidence type="ECO:0000313" key="12">
    <source>
        <dbReference type="EMBL" id="BBY51650.1"/>
    </source>
</evidence>
<organism evidence="12 13">
    <name type="scientific">Mycolicibacterium arabiense</name>
    <dbReference type="NCBI Taxonomy" id="1286181"/>
    <lineage>
        <taxon>Bacteria</taxon>
        <taxon>Bacillati</taxon>
        <taxon>Actinomycetota</taxon>
        <taxon>Actinomycetes</taxon>
        <taxon>Mycobacteriales</taxon>
        <taxon>Mycobacteriaceae</taxon>
        <taxon>Mycolicibacterium</taxon>
    </lineage>
</organism>
<dbReference type="GO" id="GO:0005886">
    <property type="term" value="C:plasma membrane"/>
    <property type="evidence" value="ECO:0007669"/>
    <property type="project" value="UniProtKB-SubCell"/>
</dbReference>
<evidence type="ECO:0000256" key="6">
    <source>
        <dbReference type="ARBA" id="ARBA00023136"/>
    </source>
</evidence>
<dbReference type="GO" id="GO:0006417">
    <property type="term" value="P:regulation of translation"/>
    <property type="evidence" value="ECO:0007669"/>
    <property type="project" value="TreeGrafter"/>
</dbReference>
<dbReference type="GO" id="GO:0016989">
    <property type="term" value="F:sigma factor antagonist activity"/>
    <property type="evidence" value="ECO:0007669"/>
    <property type="project" value="TreeGrafter"/>
</dbReference>
<evidence type="ECO:0000256" key="2">
    <source>
        <dbReference type="ARBA" id="ARBA00022475"/>
    </source>
</evidence>
<evidence type="ECO:0000256" key="5">
    <source>
        <dbReference type="ARBA" id="ARBA00023015"/>
    </source>
</evidence>
<dbReference type="AlphaFoldDB" id="A0A7I7S597"/>
<dbReference type="InterPro" id="IPR051474">
    <property type="entry name" value="Anti-sigma-K/W_factor"/>
</dbReference>
<protein>
    <recommendedName>
        <fullName evidence="8">Anti-sigma-K factor RskA</fullName>
    </recommendedName>
    <alternativeName>
        <fullName evidence="8">Sigma-K anti-sigma factor RskA</fullName>
    </alternativeName>
</protein>
<name>A0A7I7S597_9MYCO</name>
<dbReference type="KEGG" id="marz:MARA_51180"/>
<evidence type="ECO:0000256" key="4">
    <source>
        <dbReference type="ARBA" id="ARBA00022989"/>
    </source>
</evidence>
<dbReference type="InterPro" id="IPR041916">
    <property type="entry name" value="Anti_sigma_zinc_sf"/>
</dbReference>
<dbReference type="Pfam" id="PF22618">
    <property type="entry name" value="RskA_N"/>
    <property type="match status" value="1"/>
</dbReference>
<keyword evidence="2 8" id="KW-1003">Cell membrane</keyword>
<feature type="transmembrane region" description="Helical" evidence="8">
    <location>
        <begin position="110"/>
        <end position="132"/>
    </location>
</feature>
<evidence type="ECO:0000256" key="9">
    <source>
        <dbReference type="SAM" id="MobiDB-lite"/>
    </source>
</evidence>
<dbReference type="InterPro" id="IPR018764">
    <property type="entry name" value="RskA_C"/>
</dbReference>
<feature type="domain" description="Anti-sigma-K factor RskA N-terminal" evidence="11">
    <location>
        <begin position="9"/>
        <end position="56"/>
    </location>
</feature>
<dbReference type="Gene3D" id="1.10.10.1320">
    <property type="entry name" value="Anti-sigma factor, zinc-finger domain"/>
    <property type="match status" value="1"/>
</dbReference>
<evidence type="ECO:0000256" key="7">
    <source>
        <dbReference type="ARBA" id="ARBA00023163"/>
    </source>
</evidence>
<sequence>MTEPERQDLLALATPYALHAVSADEQRDIEQQIAGAPADVARAFHDEVRAVRETMAVVSATTSVEPPEHLRDRLLAAIGDAPRLSVVPGPNAPAAQPSSRPASRSTRWRTVALSAAAAVIIGLGAVGVGVALRPEAKPSAAEQVFEAPDVKTVSGPIPTGGTATVVFSRERNAAVLVMNDVAPPEQGYVYQMWLVASDGAHSAGTMDAKAVAPSTTAVLPDIDGSKALAFTVEPGTGSTQPTSPVFAELPLI</sequence>
<dbReference type="Pfam" id="PF10099">
    <property type="entry name" value="RskA_C"/>
    <property type="match status" value="1"/>
</dbReference>
<feature type="region of interest" description="Disordered" evidence="9">
    <location>
        <begin position="86"/>
        <end position="105"/>
    </location>
</feature>
<gene>
    <name evidence="8 12" type="primary">rskA</name>
    <name evidence="12" type="ORF">MARA_51180</name>
</gene>
<dbReference type="RefSeq" id="WP_163922608.1">
    <property type="nucleotide sequence ID" value="NZ_AP022593.1"/>
</dbReference>
<keyword evidence="13" id="KW-1185">Reference proteome</keyword>
<keyword evidence="6 8" id="KW-0472">Membrane</keyword>
<evidence type="ECO:0000256" key="3">
    <source>
        <dbReference type="ARBA" id="ARBA00022692"/>
    </source>
</evidence>
<keyword evidence="3 8" id="KW-0812">Transmembrane</keyword>
<keyword evidence="4 8" id="KW-1133">Transmembrane helix</keyword>
<geneLocation type="plasmid" evidence="13">
    <name>pjcm18538 dna</name>
</geneLocation>
<evidence type="ECO:0000259" key="10">
    <source>
        <dbReference type="Pfam" id="PF10099"/>
    </source>
</evidence>
<evidence type="ECO:0000259" key="11">
    <source>
        <dbReference type="Pfam" id="PF22618"/>
    </source>
</evidence>
<feature type="domain" description="Anti-sigma K factor RskA C-terminal" evidence="10">
    <location>
        <begin position="113"/>
        <end position="244"/>
    </location>
</feature>
<dbReference type="EMBL" id="AP022593">
    <property type="protein sequence ID" value="BBY51650.1"/>
    <property type="molecule type" value="Genomic_DNA"/>
</dbReference>
<reference evidence="12 13" key="1">
    <citation type="journal article" date="2019" name="Emerg. Microbes Infect.">
        <title>Comprehensive subspecies identification of 175 nontuberculous mycobacteria species based on 7547 genomic profiles.</title>
        <authorList>
            <person name="Matsumoto Y."/>
            <person name="Kinjo T."/>
            <person name="Motooka D."/>
            <person name="Nabeya D."/>
            <person name="Jung N."/>
            <person name="Uechi K."/>
            <person name="Horii T."/>
            <person name="Iida T."/>
            <person name="Fujita J."/>
            <person name="Nakamura S."/>
        </authorList>
    </citation>
    <scope>NUCLEOTIDE SEQUENCE [LARGE SCALE GENOMIC DNA]</scope>
    <source>
        <strain evidence="12 13">JCM 18538</strain>
    </source>
</reference>
<keyword evidence="5 8" id="KW-0805">Transcription regulation</keyword>
<keyword evidence="7 8" id="KW-0804">Transcription</keyword>
<comment type="similarity">
    <text evidence="8">Belongs to the anti-sigma-K factor family.</text>
</comment>
<evidence type="ECO:0000313" key="13">
    <source>
        <dbReference type="Proteomes" id="UP000467428"/>
    </source>
</evidence>
<dbReference type="PANTHER" id="PTHR37461:SF1">
    <property type="entry name" value="ANTI-SIGMA-K FACTOR RSKA"/>
    <property type="match status" value="1"/>
</dbReference>
<proteinExistence type="inferred from homology"/>
<comment type="domain">
    <text evidence="8">The cytosolic domain interacts with sigma factor SigK.</text>
</comment>